<comment type="caution">
    <text evidence="3">The sequence shown here is derived from an EMBL/GenBank/DDBJ whole genome shotgun (WGS) entry which is preliminary data.</text>
</comment>
<keyword evidence="4" id="KW-1185">Reference proteome</keyword>
<dbReference type="PANTHER" id="PTHR11102:SF160">
    <property type="entry name" value="ERAD-ASSOCIATED E3 UBIQUITIN-PROTEIN LIGASE COMPONENT HRD3"/>
    <property type="match status" value="1"/>
</dbReference>
<accession>A0A5J4YJR4</accession>
<dbReference type="PANTHER" id="PTHR11102">
    <property type="entry name" value="SEL-1-LIKE PROTEIN"/>
    <property type="match status" value="1"/>
</dbReference>
<dbReference type="EMBL" id="VRMN01000012">
    <property type="protein sequence ID" value="KAA8491691.1"/>
    <property type="molecule type" value="Genomic_DNA"/>
</dbReference>
<dbReference type="Pfam" id="PF08238">
    <property type="entry name" value="Sel1"/>
    <property type="match status" value="4"/>
</dbReference>
<dbReference type="OrthoDB" id="2384430at2759"/>
<protein>
    <submittedName>
        <fullName evidence="3">Protein YbeT</fullName>
    </submittedName>
</protein>
<organism evidence="3 4">
    <name type="scientific">Porphyridium purpureum</name>
    <name type="common">Red alga</name>
    <name type="synonym">Porphyridium cruentum</name>
    <dbReference type="NCBI Taxonomy" id="35688"/>
    <lineage>
        <taxon>Eukaryota</taxon>
        <taxon>Rhodophyta</taxon>
        <taxon>Bangiophyceae</taxon>
        <taxon>Porphyridiales</taxon>
        <taxon>Porphyridiaceae</taxon>
        <taxon>Porphyridium</taxon>
    </lineage>
</organism>
<dbReference type="SUPFAM" id="SSF81901">
    <property type="entry name" value="HCP-like"/>
    <property type="match status" value="1"/>
</dbReference>
<gene>
    <name evidence="3" type="ORF">FVE85_9738</name>
</gene>
<evidence type="ECO:0000256" key="1">
    <source>
        <dbReference type="ARBA" id="ARBA00038101"/>
    </source>
</evidence>
<feature type="compositionally biased region" description="Basic and acidic residues" evidence="2">
    <location>
        <begin position="195"/>
        <end position="210"/>
    </location>
</feature>
<evidence type="ECO:0000313" key="3">
    <source>
        <dbReference type="EMBL" id="KAA8491691.1"/>
    </source>
</evidence>
<name>A0A5J4YJR4_PORPP</name>
<dbReference type="Gene3D" id="1.25.40.10">
    <property type="entry name" value="Tetratricopeptide repeat domain"/>
    <property type="match status" value="2"/>
</dbReference>
<feature type="compositionally biased region" description="Basic and acidic residues" evidence="2">
    <location>
        <begin position="222"/>
        <end position="232"/>
    </location>
</feature>
<dbReference type="AlphaFoldDB" id="A0A5J4YJR4"/>
<dbReference type="InterPro" id="IPR011990">
    <property type="entry name" value="TPR-like_helical_dom_sf"/>
</dbReference>
<evidence type="ECO:0000313" key="4">
    <source>
        <dbReference type="Proteomes" id="UP000324585"/>
    </source>
</evidence>
<sequence>MEAGLILVADAGSESAESDGESEGCAPRVPSLEAMCQYTLACNYENGIMASHKHDDVSARMLYAAAARSGHPLAQYKLGMFYKSGRGKLERSVRHAARWLGRSAAQGCVEAQMELGWEVHKPRAPDVGTAWASQIVAASRKDAEALKWLRVSAELGHVQAMYTLGLWYAQGRAVKQNFREATKWFHMARDRSRARELQLEQKGSGKEHQHASSSSAHLPPPHLEHKTAMPAR</sequence>
<reference evidence="4" key="1">
    <citation type="journal article" date="2019" name="Nat. Commun.">
        <title>Expansion of phycobilisome linker gene families in mesophilic red algae.</title>
        <authorList>
            <person name="Lee J."/>
            <person name="Kim D."/>
            <person name="Bhattacharya D."/>
            <person name="Yoon H.S."/>
        </authorList>
    </citation>
    <scope>NUCLEOTIDE SEQUENCE [LARGE SCALE GENOMIC DNA]</scope>
    <source>
        <strain evidence="4">CCMP 1328</strain>
    </source>
</reference>
<proteinExistence type="inferred from homology"/>
<comment type="similarity">
    <text evidence="1">Belongs to the sel-1 family.</text>
</comment>
<dbReference type="InterPro" id="IPR050767">
    <property type="entry name" value="Sel1_AlgK"/>
</dbReference>
<dbReference type="InterPro" id="IPR006597">
    <property type="entry name" value="Sel1-like"/>
</dbReference>
<dbReference type="Proteomes" id="UP000324585">
    <property type="component" value="Unassembled WGS sequence"/>
</dbReference>
<dbReference type="SMART" id="SM00671">
    <property type="entry name" value="SEL1"/>
    <property type="match status" value="3"/>
</dbReference>
<feature type="region of interest" description="Disordered" evidence="2">
    <location>
        <begin position="195"/>
        <end position="232"/>
    </location>
</feature>
<evidence type="ECO:0000256" key="2">
    <source>
        <dbReference type="SAM" id="MobiDB-lite"/>
    </source>
</evidence>